<dbReference type="Pfam" id="PF00285">
    <property type="entry name" value="Citrate_synt"/>
    <property type="match status" value="1"/>
</dbReference>
<evidence type="ECO:0000256" key="1">
    <source>
        <dbReference type="ARBA" id="ARBA00011412"/>
    </source>
</evidence>
<dbReference type="GO" id="GO:0003878">
    <property type="term" value="F:ATP citrate synthase activity"/>
    <property type="evidence" value="ECO:0007669"/>
    <property type="project" value="TreeGrafter"/>
</dbReference>
<organism evidence="7 8">
    <name type="scientific">Camellia sinensis var. sinensis</name>
    <name type="common">China tea</name>
    <dbReference type="NCBI Taxonomy" id="542762"/>
    <lineage>
        <taxon>Eukaryota</taxon>
        <taxon>Viridiplantae</taxon>
        <taxon>Streptophyta</taxon>
        <taxon>Embryophyta</taxon>
        <taxon>Tracheophyta</taxon>
        <taxon>Spermatophyta</taxon>
        <taxon>Magnoliopsida</taxon>
        <taxon>eudicotyledons</taxon>
        <taxon>Gunneridae</taxon>
        <taxon>Pentapetalae</taxon>
        <taxon>asterids</taxon>
        <taxon>Ericales</taxon>
        <taxon>Theaceae</taxon>
        <taxon>Camellia</taxon>
    </lineage>
</organism>
<dbReference type="PROSITE" id="PS00198">
    <property type="entry name" value="4FE4S_FER_1"/>
    <property type="match status" value="1"/>
</dbReference>
<dbReference type="SUPFAM" id="SSF51735">
    <property type="entry name" value="NAD(P)-binding Rossmann-fold domains"/>
    <property type="match status" value="1"/>
</dbReference>
<evidence type="ECO:0000313" key="8">
    <source>
        <dbReference type="Proteomes" id="UP000306102"/>
    </source>
</evidence>
<dbReference type="InterPro" id="IPR021039">
    <property type="entry name" value="Fe-S-bd_prot_LdpA_C"/>
</dbReference>
<dbReference type="GO" id="GO:0005524">
    <property type="term" value="F:ATP binding"/>
    <property type="evidence" value="ECO:0007669"/>
    <property type="project" value="UniProtKB-KW"/>
</dbReference>
<dbReference type="InterPro" id="IPR033847">
    <property type="entry name" value="Citrt_syn/SCS-alpha_CS"/>
</dbReference>
<reference evidence="7 8" key="1">
    <citation type="journal article" date="2018" name="Proc. Natl. Acad. Sci. U.S.A.">
        <title>Draft genome sequence of Camellia sinensis var. sinensis provides insights into the evolution of the tea genome and tea quality.</title>
        <authorList>
            <person name="Wei C."/>
            <person name="Yang H."/>
            <person name="Wang S."/>
            <person name="Zhao J."/>
            <person name="Liu C."/>
            <person name="Gao L."/>
            <person name="Xia E."/>
            <person name="Lu Y."/>
            <person name="Tai Y."/>
            <person name="She G."/>
            <person name="Sun J."/>
            <person name="Cao H."/>
            <person name="Tong W."/>
            <person name="Gao Q."/>
            <person name="Li Y."/>
            <person name="Deng W."/>
            <person name="Jiang X."/>
            <person name="Wang W."/>
            <person name="Chen Q."/>
            <person name="Zhang S."/>
            <person name="Li H."/>
            <person name="Wu J."/>
            <person name="Wang P."/>
            <person name="Li P."/>
            <person name="Shi C."/>
            <person name="Zheng F."/>
            <person name="Jian J."/>
            <person name="Huang B."/>
            <person name="Shan D."/>
            <person name="Shi M."/>
            <person name="Fang C."/>
            <person name="Yue Y."/>
            <person name="Li F."/>
            <person name="Li D."/>
            <person name="Wei S."/>
            <person name="Han B."/>
            <person name="Jiang C."/>
            <person name="Yin Y."/>
            <person name="Xia T."/>
            <person name="Zhang Z."/>
            <person name="Bennetzen J.L."/>
            <person name="Zhao S."/>
            <person name="Wan X."/>
        </authorList>
    </citation>
    <scope>NUCLEOTIDE SEQUENCE [LARGE SCALE GENOMIC DNA]</scope>
    <source>
        <strain evidence="8">cv. Shuchazao</strain>
        <tissue evidence="7">Leaf</tissue>
    </source>
</reference>
<dbReference type="STRING" id="542762.A0A4S4ENI1"/>
<dbReference type="GO" id="GO:0006633">
    <property type="term" value="P:fatty acid biosynthetic process"/>
    <property type="evidence" value="ECO:0007669"/>
    <property type="project" value="TreeGrafter"/>
</dbReference>
<evidence type="ECO:0000256" key="2">
    <source>
        <dbReference type="ARBA" id="ARBA00022723"/>
    </source>
</evidence>
<keyword evidence="4" id="KW-0067">ATP-binding</keyword>
<dbReference type="InterPro" id="IPR016143">
    <property type="entry name" value="Citrate_synth-like_sm_a-sub"/>
</dbReference>
<evidence type="ECO:0000256" key="3">
    <source>
        <dbReference type="ARBA" id="ARBA00022741"/>
    </source>
</evidence>
<keyword evidence="5" id="KW-0460">Magnesium</keyword>
<dbReference type="CDD" id="cd06100">
    <property type="entry name" value="CCL_ACL-C"/>
    <property type="match status" value="1"/>
</dbReference>
<evidence type="ECO:0000256" key="4">
    <source>
        <dbReference type="ARBA" id="ARBA00022840"/>
    </source>
</evidence>
<comment type="caution">
    <text evidence="7">The sequence shown here is derived from an EMBL/GenBank/DDBJ whole genome shotgun (WGS) entry which is preliminary data.</text>
</comment>
<comment type="subunit">
    <text evidence="1">Heterooctamer of 4 alpha and 4 beta chains.</text>
</comment>
<dbReference type="PANTHER" id="PTHR23118:SF42">
    <property type="entry name" value="ATP-CITRATE SYNTHASE"/>
    <property type="match status" value="1"/>
</dbReference>
<feature type="domain" description="4Fe-4S ferredoxin-type" evidence="6">
    <location>
        <begin position="218"/>
        <end position="247"/>
    </location>
</feature>
<sequence length="972" mass="106212">MADNGTSSLFAMKGDPMSLEDKVVSVSIFPHTAPIIWGANIRYHPYSSRPSSAPFRLTCEHNDGELPSGQTKISSNNKKKCLQRVKDLINSVGVPSITSSPHDSLQRGNWVKLICGASFEDVVDVRNLSLVYTLAGVDCIDCAADAAVVSAVNEGIEAAREIVPLRRPWVMISVNDDEDLHFRKAEFDPNDCPLDCSRPCEIVCPANAISLVGTPSALKGGVITERCYGCGRCFPVCPYDKIRAITYVRDASATAELLRREDVDAVEIHTNGRQTLLFEELWNGLGDSLGYLRLVAISLPHIGDSTISSMNMMYSLMQPNLRCFNLWQLDGRPMSGDIGRGATREAIAFAVHIAADKDRPPVNSKDEMSMVGSHSSPLALIGGVAYGGYARKIVGKVLNSMQSKHGLACIKHYPEHLLEALTEALTLVGTVKCFNTNLEGTLFYREKWMPRMPWRMPTENAKDLDPDEDGPTLISKLSWGKPLTLDLAEVSLSYTMASGQLFSRTTQALFYNYKQLPIQRMLDFDFLCGRETPSVAGIINPGSEGFQKLFFGQEEIAIPVHSTIEAACTAHPTADVFINFASFRSAAASSLSALKQPTIRVVAIIAEGVPELDTKQLIGYARANNKVVIGPATVGGIQAGAFKIGDTAGTIDNIIQCKLYRPGSVGFVSKSGGMSNELYNTIARVTDGIYEGIAIGGDVFPGSTLSDHVLRFNNIPQAKSHAMLVSQCLPLLNRVMAWVMSFPCCGSNAAFPVTAQGLCSHYHMRPYQICVMLCADHGPCVSGAHNTIVTARAGKDLVSSLVSGLLTIGPRFGGAIDDAARYFKDAYDKNLTPYEFVESMKKKGIRVPGIGHRIKRGDNRDKRVELLQLFARTNFPSVKYMEYAVQVETYTLTKANNLVLNVDGAIGSLFLDLLAGSGMFTKQEIDEIVEIGYLNGLFVLARSIGLIGHTFDQKRLKQPLYRHPWEDVLYTK</sequence>
<dbReference type="InterPro" id="IPR017866">
    <property type="entry name" value="Succ-CoA_synthase_bsu_CS"/>
</dbReference>
<dbReference type="SUPFAM" id="SSF54862">
    <property type="entry name" value="4Fe-4S ferredoxins"/>
    <property type="match status" value="1"/>
</dbReference>
<keyword evidence="3" id="KW-0547">Nucleotide-binding</keyword>
<feature type="domain" description="4Fe-4S ferredoxin-type" evidence="6">
    <location>
        <begin position="183"/>
        <end position="214"/>
    </location>
</feature>
<gene>
    <name evidence="7" type="ORF">TEA_017185</name>
</gene>
<dbReference type="Proteomes" id="UP000306102">
    <property type="component" value="Unassembled WGS sequence"/>
</dbReference>
<evidence type="ECO:0000259" key="6">
    <source>
        <dbReference type="PROSITE" id="PS51379"/>
    </source>
</evidence>
<dbReference type="PROSITE" id="PS51379">
    <property type="entry name" value="4FE4S_FER_2"/>
    <property type="match status" value="2"/>
</dbReference>
<dbReference type="Pfam" id="PF12617">
    <property type="entry name" value="LdpA_C"/>
    <property type="match status" value="1"/>
</dbReference>
<dbReference type="InterPro" id="IPR002020">
    <property type="entry name" value="Citrate_synthase"/>
</dbReference>
<accession>A0A4S4ENI1</accession>
<dbReference type="SUPFAM" id="SSF48256">
    <property type="entry name" value="Citrate synthase"/>
    <property type="match status" value="1"/>
</dbReference>
<dbReference type="AlphaFoldDB" id="A0A4S4ENI1"/>
<dbReference type="InterPro" id="IPR016142">
    <property type="entry name" value="Citrate_synth-like_lrg_a-sub"/>
</dbReference>
<keyword evidence="2" id="KW-0479">Metal-binding</keyword>
<dbReference type="InterPro" id="IPR036291">
    <property type="entry name" value="NAD(P)-bd_dom_sf"/>
</dbReference>
<dbReference type="InterPro" id="IPR017900">
    <property type="entry name" value="4Fe4S_Fe_S_CS"/>
</dbReference>
<dbReference type="Gene3D" id="3.40.50.261">
    <property type="entry name" value="Succinyl-CoA synthetase domains"/>
    <property type="match status" value="1"/>
</dbReference>
<dbReference type="InterPro" id="IPR017896">
    <property type="entry name" value="4Fe4S_Fe-S-bd"/>
</dbReference>
<evidence type="ECO:0000256" key="5">
    <source>
        <dbReference type="ARBA" id="ARBA00022842"/>
    </source>
</evidence>
<dbReference type="GO" id="GO:0046872">
    <property type="term" value="F:metal ion binding"/>
    <property type="evidence" value="ECO:0007669"/>
    <property type="project" value="UniProtKB-KW"/>
</dbReference>
<dbReference type="PANTHER" id="PTHR23118">
    <property type="entry name" value="ATP-CITRATE SYNTHASE"/>
    <property type="match status" value="1"/>
</dbReference>
<dbReference type="Gene3D" id="1.10.580.10">
    <property type="entry name" value="Citrate Synthase, domain 1"/>
    <property type="match status" value="1"/>
</dbReference>
<dbReference type="PROSITE" id="PS01217">
    <property type="entry name" value="SUCCINYL_COA_LIG_3"/>
    <property type="match status" value="1"/>
</dbReference>
<dbReference type="InterPro" id="IPR016102">
    <property type="entry name" value="Succinyl-CoA_synth-like"/>
</dbReference>
<name>A0A4S4ENI1_CAMSN</name>
<dbReference type="InterPro" id="IPR036969">
    <property type="entry name" value="Citrate_synthase_sf"/>
</dbReference>
<dbReference type="FunFam" id="3.40.50.720:FF:000136">
    <property type="entry name" value="ATP-citrate synthase beta chain protein"/>
    <property type="match status" value="1"/>
</dbReference>
<dbReference type="PROSITE" id="PS01216">
    <property type="entry name" value="SUCCINYL_COA_LIG_1"/>
    <property type="match status" value="1"/>
</dbReference>
<dbReference type="InterPro" id="IPR057431">
    <property type="entry name" value="LdpA_Fe-S-bd"/>
</dbReference>
<dbReference type="Gene3D" id="1.10.230.10">
    <property type="entry name" value="Cytochrome P450-Terp, domain 2"/>
    <property type="match status" value="1"/>
</dbReference>
<protein>
    <recommendedName>
        <fullName evidence="6">4Fe-4S ferredoxin-type domain-containing protein</fullName>
    </recommendedName>
</protein>
<dbReference type="GO" id="GO:0005829">
    <property type="term" value="C:cytosol"/>
    <property type="evidence" value="ECO:0007669"/>
    <property type="project" value="TreeGrafter"/>
</dbReference>
<evidence type="ECO:0000313" key="7">
    <source>
        <dbReference type="EMBL" id="THG18241.1"/>
    </source>
</evidence>
<dbReference type="Pfam" id="PF25160">
    <property type="entry name" value="LdpA_Fe-S-bd"/>
    <property type="match status" value="1"/>
</dbReference>
<dbReference type="Gene3D" id="3.40.50.720">
    <property type="entry name" value="NAD(P)-binding Rossmann-like Domain"/>
    <property type="match status" value="1"/>
</dbReference>
<dbReference type="GO" id="GO:0006085">
    <property type="term" value="P:acetyl-CoA biosynthetic process"/>
    <property type="evidence" value="ECO:0007669"/>
    <property type="project" value="TreeGrafter"/>
</dbReference>
<dbReference type="Gene3D" id="3.30.70.20">
    <property type="match status" value="1"/>
</dbReference>
<proteinExistence type="predicted"/>
<keyword evidence="8" id="KW-1185">Reference proteome</keyword>
<dbReference type="EMBL" id="SDRB02003184">
    <property type="protein sequence ID" value="THG18241.1"/>
    <property type="molecule type" value="Genomic_DNA"/>
</dbReference>